<proteinExistence type="predicted"/>
<accession>A0A919K8Y2</accession>
<dbReference type="Proteomes" id="UP000636960">
    <property type="component" value="Unassembled WGS sequence"/>
</dbReference>
<dbReference type="Gene3D" id="2.60.120.260">
    <property type="entry name" value="Galactose-binding domain-like"/>
    <property type="match status" value="1"/>
</dbReference>
<feature type="signal peptide" evidence="1">
    <location>
        <begin position="1"/>
        <end position="39"/>
    </location>
</feature>
<evidence type="ECO:0000313" key="2">
    <source>
        <dbReference type="EMBL" id="GIF02209.1"/>
    </source>
</evidence>
<dbReference type="RefSeq" id="WP_203791289.1">
    <property type="nucleotide sequence ID" value="NZ_BOMV01000124.1"/>
</dbReference>
<comment type="caution">
    <text evidence="2">The sequence shown here is derived from an EMBL/GenBank/DDBJ whole genome shotgun (WGS) entry which is preliminary data.</text>
</comment>
<gene>
    <name evidence="2" type="ORF">Ari01nite_96730</name>
</gene>
<evidence type="ECO:0008006" key="4">
    <source>
        <dbReference type="Google" id="ProtNLM"/>
    </source>
</evidence>
<protein>
    <recommendedName>
        <fullName evidence="4">Secreted protein</fullName>
    </recommendedName>
</protein>
<dbReference type="EMBL" id="BOMV01000124">
    <property type="protein sequence ID" value="GIF02209.1"/>
    <property type="molecule type" value="Genomic_DNA"/>
</dbReference>
<name>A0A919K8Y2_9ACTN</name>
<organism evidence="2 3">
    <name type="scientific">Paractinoplanes rishiriensis</name>
    <dbReference type="NCBI Taxonomy" id="1050105"/>
    <lineage>
        <taxon>Bacteria</taxon>
        <taxon>Bacillati</taxon>
        <taxon>Actinomycetota</taxon>
        <taxon>Actinomycetes</taxon>
        <taxon>Micromonosporales</taxon>
        <taxon>Micromonosporaceae</taxon>
        <taxon>Paractinoplanes</taxon>
    </lineage>
</organism>
<reference evidence="2" key="1">
    <citation type="submission" date="2021-01" db="EMBL/GenBank/DDBJ databases">
        <title>Whole genome shotgun sequence of Actinoplanes rishiriensis NBRC 108556.</title>
        <authorList>
            <person name="Komaki H."/>
            <person name="Tamura T."/>
        </authorList>
    </citation>
    <scope>NUCLEOTIDE SEQUENCE</scope>
    <source>
        <strain evidence="2">NBRC 108556</strain>
    </source>
</reference>
<evidence type="ECO:0000256" key="1">
    <source>
        <dbReference type="SAM" id="SignalP"/>
    </source>
</evidence>
<sequence>MLRGLVRRQRRGSARWVAAAATLVLTAAVGSTVASPAHAETLPITDDFENGGWTTGTIPGKTDAFIGSLGPSHSGTEHANLDAHPHTPAMARVFRSITLNNGAPLPPRTCRAGVWIRTSTGHVQVLLTVHSGGPTGRIISSTGRDVDNSGWAQMTFEPIPWPADSRTITVEIAAYRGIAAADDFTFSC</sequence>
<keyword evidence="3" id="KW-1185">Reference proteome</keyword>
<evidence type="ECO:0000313" key="3">
    <source>
        <dbReference type="Proteomes" id="UP000636960"/>
    </source>
</evidence>
<feature type="chain" id="PRO_5037962968" description="Secreted protein" evidence="1">
    <location>
        <begin position="40"/>
        <end position="188"/>
    </location>
</feature>
<keyword evidence="1" id="KW-0732">Signal</keyword>
<dbReference type="AlphaFoldDB" id="A0A919K8Y2"/>